<proteinExistence type="inferred from homology"/>
<dbReference type="PANTHER" id="PTHR30469:SF38">
    <property type="entry name" value="HLYD FAMILY SECRETION PROTEIN"/>
    <property type="match status" value="1"/>
</dbReference>
<name>A0A3E0H9C2_9GAMM</name>
<comment type="caution">
    <text evidence="4">The sequence shown here is derived from an EMBL/GenBank/DDBJ whole genome shotgun (WGS) entry which is preliminary data.</text>
</comment>
<dbReference type="NCBIfam" id="TIGR01730">
    <property type="entry name" value="RND_mfp"/>
    <property type="match status" value="1"/>
</dbReference>
<evidence type="ECO:0000259" key="3">
    <source>
        <dbReference type="Pfam" id="PF25973"/>
    </source>
</evidence>
<dbReference type="Gene3D" id="1.10.287.470">
    <property type="entry name" value="Helix hairpin bin"/>
    <property type="match status" value="1"/>
</dbReference>
<organism evidence="4 5">
    <name type="scientific">Paraperlucidibaca baekdonensis</name>
    <dbReference type="NCBI Taxonomy" id="748120"/>
    <lineage>
        <taxon>Bacteria</taxon>
        <taxon>Pseudomonadati</taxon>
        <taxon>Pseudomonadota</taxon>
        <taxon>Gammaproteobacteria</taxon>
        <taxon>Moraxellales</taxon>
        <taxon>Moraxellaceae</taxon>
        <taxon>Paraperlucidibaca</taxon>
    </lineage>
</organism>
<evidence type="ECO:0000259" key="2">
    <source>
        <dbReference type="Pfam" id="PF25954"/>
    </source>
</evidence>
<dbReference type="GO" id="GO:0015562">
    <property type="term" value="F:efflux transmembrane transporter activity"/>
    <property type="evidence" value="ECO:0007669"/>
    <property type="project" value="TreeGrafter"/>
</dbReference>
<feature type="domain" description="CzcB-like barrel-sandwich hybrid" evidence="3">
    <location>
        <begin position="81"/>
        <end position="227"/>
    </location>
</feature>
<dbReference type="InterPro" id="IPR006143">
    <property type="entry name" value="RND_pump_MFP"/>
</dbReference>
<dbReference type="Gene3D" id="2.40.30.170">
    <property type="match status" value="1"/>
</dbReference>
<protein>
    <submittedName>
        <fullName evidence="4">RND family efflux transporter MFP subunit</fullName>
    </submittedName>
</protein>
<keyword evidence="5" id="KW-1185">Reference proteome</keyword>
<dbReference type="RefSeq" id="WP_116207357.1">
    <property type="nucleotide sequence ID" value="NZ_QUNR01000001.1"/>
</dbReference>
<dbReference type="Pfam" id="PF25973">
    <property type="entry name" value="BSH_CzcB"/>
    <property type="match status" value="1"/>
</dbReference>
<sequence length="406" mass="42815">MNDIDLSKLKVERTAMASPKLKSRRPLRWWHVAVLIGLLLLLWRVVFPAPATVQTTQVVTAWPSQQYLVLDATGYVVARRRAAVASKGTGRVEWLGPNEGDFVKAGTVVARLESSDVSAVYQAAVANSNVAASGVDAALADLSDADINLQRTSTVFNKGLIPQVTFREAMSRFNRAKSAVASARASLAAARANQDNARTSIDNTEIRAPFDGVVIARSANIGDIVTPLSSAADARGAVMVMADMSTLEISAEVSESSLSSIRVGQPCEITLDAFAQQRFRGEVSAVVPTINKASATVTTKVRLLDQPKGILPDMSARVSFLSQAVAEGASNALLAVDPQALRKSKSGHEVLVVGYDKTLRVQAVTLGNSLGDVVAVSGALKAGDTLVLAPTNALADGDDVQTNEPK</sequence>
<evidence type="ECO:0000256" key="1">
    <source>
        <dbReference type="ARBA" id="ARBA00009477"/>
    </source>
</evidence>
<dbReference type="SUPFAM" id="SSF111369">
    <property type="entry name" value="HlyD-like secretion proteins"/>
    <property type="match status" value="1"/>
</dbReference>
<dbReference type="InterPro" id="IPR058792">
    <property type="entry name" value="Beta-barrel_RND_2"/>
</dbReference>
<comment type="similarity">
    <text evidence="1">Belongs to the membrane fusion protein (MFP) (TC 8.A.1) family.</text>
</comment>
<evidence type="ECO:0000313" key="4">
    <source>
        <dbReference type="EMBL" id="REH40311.1"/>
    </source>
</evidence>
<reference evidence="4 5" key="1">
    <citation type="submission" date="2018-08" db="EMBL/GenBank/DDBJ databases">
        <title>Genomic Encyclopedia of Type Strains, Phase IV (KMG-IV): sequencing the most valuable type-strain genomes for metagenomic binning, comparative biology and taxonomic classification.</title>
        <authorList>
            <person name="Goeker M."/>
        </authorList>
    </citation>
    <scope>NUCLEOTIDE SEQUENCE [LARGE SCALE GENOMIC DNA]</scope>
    <source>
        <strain evidence="4 5">DSM 26022</strain>
    </source>
</reference>
<accession>A0A3E0H9C2</accession>
<dbReference type="Gene3D" id="2.40.50.100">
    <property type="match status" value="1"/>
</dbReference>
<dbReference type="PANTHER" id="PTHR30469">
    <property type="entry name" value="MULTIDRUG RESISTANCE PROTEIN MDTA"/>
    <property type="match status" value="1"/>
</dbReference>
<evidence type="ECO:0000313" key="5">
    <source>
        <dbReference type="Proteomes" id="UP000256774"/>
    </source>
</evidence>
<dbReference type="OrthoDB" id="9811754at2"/>
<dbReference type="GO" id="GO:1990281">
    <property type="term" value="C:efflux pump complex"/>
    <property type="evidence" value="ECO:0007669"/>
    <property type="project" value="TreeGrafter"/>
</dbReference>
<dbReference type="InterPro" id="IPR058647">
    <property type="entry name" value="BSH_CzcB-like"/>
</dbReference>
<dbReference type="Proteomes" id="UP000256774">
    <property type="component" value="Unassembled WGS sequence"/>
</dbReference>
<feature type="domain" description="CusB-like beta-barrel" evidence="2">
    <location>
        <begin position="249"/>
        <end position="323"/>
    </location>
</feature>
<dbReference type="AlphaFoldDB" id="A0A3E0H9C2"/>
<dbReference type="Pfam" id="PF25954">
    <property type="entry name" value="Beta-barrel_RND_2"/>
    <property type="match status" value="1"/>
</dbReference>
<gene>
    <name evidence="4" type="ORF">DFR26_0511</name>
</gene>
<dbReference type="EMBL" id="QUNR01000001">
    <property type="protein sequence ID" value="REH40311.1"/>
    <property type="molecule type" value="Genomic_DNA"/>
</dbReference>